<dbReference type="EMBL" id="LKTM01000024">
    <property type="protein sequence ID" value="KQH80446.1"/>
    <property type="molecule type" value="Genomic_DNA"/>
</dbReference>
<gene>
    <name evidence="2" type="ORF">AO501_15720</name>
</gene>
<reference evidence="2 3" key="1">
    <citation type="submission" date="2015-10" db="EMBL/GenBank/DDBJ databases">
        <title>Mycobacterium gordonae draft genome assembly.</title>
        <authorList>
            <person name="Ustinova V."/>
            <person name="Smirnova T."/>
            <person name="Blagodatskikh K."/>
            <person name="Varlamov D."/>
            <person name="Larionova E."/>
            <person name="Chernousova L."/>
        </authorList>
    </citation>
    <scope>NUCLEOTIDE SEQUENCE [LARGE SCALE GENOMIC DNA]</scope>
    <source>
        <strain evidence="2 3">CTRI 14-8773</strain>
    </source>
</reference>
<dbReference type="Proteomes" id="UP000051677">
    <property type="component" value="Unassembled WGS sequence"/>
</dbReference>
<organism evidence="2 3">
    <name type="scientific">Mycobacterium gordonae</name>
    <dbReference type="NCBI Taxonomy" id="1778"/>
    <lineage>
        <taxon>Bacteria</taxon>
        <taxon>Bacillati</taxon>
        <taxon>Actinomycetota</taxon>
        <taxon>Actinomycetes</taxon>
        <taxon>Mycobacteriales</taxon>
        <taxon>Mycobacteriaceae</taxon>
        <taxon>Mycobacterium</taxon>
    </lineage>
</organism>
<dbReference type="InterPro" id="IPR022674">
    <property type="entry name" value="G6P_DH_NAD-bd"/>
</dbReference>
<protein>
    <submittedName>
        <fullName evidence="2">Glucose-6-phosphate dehydrogenase</fullName>
    </submittedName>
</protein>
<dbReference type="GO" id="GO:0006006">
    <property type="term" value="P:glucose metabolic process"/>
    <property type="evidence" value="ECO:0007669"/>
    <property type="project" value="InterPro"/>
</dbReference>
<proteinExistence type="predicted"/>
<evidence type="ECO:0000313" key="3">
    <source>
        <dbReference type="Proteomes" id="UP000051677"/>
    </source>
</evidence>
<feature type="domain" description="Glucose-6-phosphate dehydrogenase NAD-binding" evidence="1">
    <location>
        <begin position="85"/>
        <end position="152"/>
    </location>
</feature>
<evidence type="ECO:0000259" key="1">
    <source>
        <dbReference type="Pfam" id="PF00479"/>
    </source>
</evidence>
<dbReference type="STRING" id="1778.A9W97_02640"/>
<accession>A0A0Q2R8W1</accession>
<dbReference type="AlphaFoldDB" id="A0A0Q2R8W1"/>
<dbReference type="GO" id="GO:0050661">
    <property type="term" value="F:NADP binding"/>
    <property type="evidence" value="ECO:0007669"/>
    <property type="project" value="InterPro"/>
</dbReference>
<sequence>MSEPLYDFFGEIFRRYFIPAIDTYPRKGRALVGKLLSLTDDVPDRLAQSRCAAVAWGRAETPNARIASELFVTTQHGLMYAARLTESRRALYYLATPHGLFDSFVDQVDTAELPSETTVLVDNRMERDLASAHPMDAALRRILDEHLALRVDLPV</sequence>
<dbReference type="OrthoDB" id="4373823at2"/>
<name>A0A0Q2R8W1_MYCGO</name>
<comment type="caution">
    <text evidence="2">The sequence shown here is derived from an EMBL/GenBank/DDBJ whole genome shotgun (WGS) entry which is preliminary data.</text>
</comment>
<dbReference type="Gene3D" id="3.40.50.720">
    <property type="entry name" value="NAD(P)-binding Rossmann-like Domain"/>
    <property type="match status" value="1"/>
</dbReference>
<dbReference type="Pfam" id="PF00479">
    <property type="entry name" value="G6PD_N"/>
    <property type="match status" value="1"/>
</dbReference>
<dbReference type="GO" id="GO:0016614">
    <property type="term" value="F:oxidoreductase activity, acting on CH-OH group of donors"/>
    <property type="evidence" value="ECO:0007669"/>
    <property type="project" value="InterPro"/>
</dbReference>
<dbReference type="RefSeq" id="WP_055576675.1">
    <property type="nucleotide sequence ID" value="NZ_LKTM01000024.1"/>
</dbReference>
<evidence type="ECO:0000313" key="2">
    <source>
        <dbReference type="EMBL" id="KQH80446.1"/>
    </source>
</evidence>